<dbReference type="STRING" id="196109.A0A136J2A6"/>
<gene>
    <name evidence="3" type="ORF">Micbo1qcDRAFT_64252</name>
</gene>
<feature type="compositionally biased region" description="Basic and acidic residues" evidence="2">
    <location>
        <begin position="447"/>
        <end position="462"/>
    </location>
</feature>
<feature type="compositionally biased region" description="Low complexity" evidence="2">
    <location>
        <begin position="496"/>
        <end position="510"/>
    </location>
</feature>
<feature type="compositionally biased region" description="Polar residues" evidence="2">
    <location>
        <begin position="380"/>
        <end position="401"/>
    </location>
</feature>
<feature type="compositionally biased region" description="Low complexity" evidence="2">
    <location>
        <begin position="31"/>
        <end position="44"/>
    </location>
</feature>
<sequence>MRALGPASHCSLDNSSDRSLDLSLDVDLDLDSSTSNSRASSRPSFKLGAPTPVPQNKNKPPTTPITIAPPNSRRASSATRAPTAAAAAPSSKYAALTDAHAQRPPRALRPALHQQAQAPRARPSVRSTPDPLPPRSNSQSRPPLTLNFDRSRRRSSFSLQPATPGAPNTSTRSSSNSSSATSASRSLSASYGSAASSTSGSAPPVKPRRSLGANNTPAAARAPEERGRRRGSVSTGPATSAQHRPPRPTSAAPPAARRPASTQHQDDTLPPSAPAGLVKQATVVVSRTPAMPVDRPGQGSAAARPTMPTLSATAMRSANRAPLMPKVATKGHQGPAIAPTILTTPNPKRIQQPRTGTHHNLDTDSPSTDTASPHLASHVTPRSGTRQVRVDSASSTPNGTPNLDRHDGWDPLPGNAGPLPNIEAPNFKRSNASFSSLPGDHASAARAETHKAVDSKFFHASEVRPSLPRPASGIKQTPSKPPTFFYANGNNVGDTPPAAAQSAPAVAQQAHNDGQSKFLYANGAPELRPSPPLSRGSSSGVPGNTQKPAGRPSSGSLNGPQIGGYAAQRPSSPVKLAGHSQQPLSKLQAVPAPLGTPPRSHVTSPQPAPTSRNSIRRTSSGTSSRIGNHSRTGSLVSGEPAHIATRFISPQLSPSFMAEPVSPLHAPSTPAPLTLASIIQAATELEDAEPSDASSVGEDHSELLLSPTKSATSADPINELVANARRERKVQDLEITNASLEAINRTLERQLRKQTAEIRRFKRMSRTGRISLASSDLPSREASELPNGEQTMDLSLTDLSEEGSDQDDLDEESLSDSESTSESMSPSLTAEKDSRHRRRDEKRLRLDLSKHQEMLVDSQKLNQSILRCMSWTEELIKEGQKALDYRVRVSEIKLGGRVLDPLDTEDNVDNAALGSGDIDATLAELDVIAADLDETS</sequence>
<evidence type="ECO:0000256" key="2">
    <source>
        <dbReference type="SAM" id="MobiDB-lite"/>
    </source>
</evidence>
<dbReference type="EMBL" id="KQ964250">
    <property type="protein sequence ID" value="KXJ91297.1"/>
    <property type="molecule type" value="Genomic_DNA"/>
</dbReference>
<feature type="region of interest" description="Disordered" evidence="2">
    <location>
        <begin position="328"/>
        <end position="638"/>
    </location>
</feature>
<proteinExistence type="predicted"/>
<evidence type="ECO:0000256" key="1">
    <source>
        <dbReference type="SAM" id="Coils"/>
    </source>
</evidence>
<dbReference type="AlphaFoldDB" id="A0A136J2A6"/>
<feature type="compositionally biased region" description="Acidic residues" evidence="2">
    <location>
        <begin position="799"/>
        <end position="815"/>
    </location>
</feature>
<dbReference type="Proteomes" id="UP000070501">
    <property type="component" value="Unassembled WGS sequence"/>
</dbReference>
<feature type="region of interest" description="Disordered" evidence="2">
    <location>
        <begin position="769"/>
        <end position="841"/>
    </location>
</feature>
<feature type="compositionally biased region" description="Polar residues" evidence="2">
    <location>
        <begin position="232"/>
        <end position="242"/>
    </location>
</feature>
<reference evidence="4" key="1">
    <citation type="submission" date="2016-02" db="EMBL/GenBank/DDBJ databases">
        <title>Draft genome sequence of Microdochium bolleyi, a fungal endophyte of beachgrass.</title>
        <authorList>
            <consortium name="DOE Joint Genome Institute"/>
            <person name="David A.S."/>
            <person name="May G."/>
            <person name="Haridas S."/>
            <person name="Lim J."/>
            <person name="Wang M."/>
            <person name="Labutti K."/>
            <person name="Lipzen A."/>
            <person name="Barry K."/>
            <person name="Grigoriev I.V."/>
        </authorList>
    </citation>
    <scope>NUCLEOTIDE SEQUENCE [LARGE SCALE GENOMIC DNA]</scope>
    <source>
        <strain evidence="4">J235TASD1</strain>
    </source>
</reference>
<protein>
    <submittedName>
        <fullName evidence="3">Uncharacterized protein</fullName>
    </submittedName>
</protein>
<dbReference type="PANTHER" id="PTHR38701">
    <property type="entry name" value="CHROMOSOME 8, WHOLE GENOME SHOTGUN SEQUENCE"/>
    <property type="match status" value="1"/>
</dbReference>
<keyword evidence="1" id="KW-0175">Coiled coil</keyword>
<feature type="coiled-coil region" evidence="1">
    <location>
        <begin position="730"/>
        <end position="764"/>
    </location>
</feature>
<keyword evidence="4" id="KW-1185">Reference proteome</keyword>
<dbReference type="PANTHER" id="PTHR38701:SF1">
    <property type="entry name" value="UP-REGULATED DURING SEPTATION PROTEIN 1 DOMAIN-CONTAINING PROTEIN"/>
    <property type="match status" value="1"/>
</dbReference>
<name>A0A136J2A6_9PEZI</name>
<evidence type="ECO:0000313" key="3">
    <source>
        <dbReference type="EMBL" id="KXJ91297.1"/>
    </source>
</evidence>
<feature type="compositionally biased region" description="Low complexity" evidence="2">
    <location>
        <begin position="816"/>
        <end position="828"/>
    </location>
</feature>
<feature type="compositionally biased region" description="Low complexity" evidence="2">
    <location>
        <begin position="54"/>
        <end position="95"/>
    </location>
</feature>
<dbReference type="InParanoid" id="A0A136J2A6"/>
<feature type="compositionally biased region" description="Low complexity" evidence="2">
    <location>
        <begin position="168"/>
        <end position="202"/>
    </location>
</feature>
<dbReference type="OrthoDB" id="2555519at2759"/>
<feature type="compositionally biased region" description="Low complexity" evidence="2">
    <location>
        <begin position="249"/>
        <end position="262"/>
    </location>
</feature>
<accession>A0A136J2A6</accession>
<feature type="compositionally biased region" description="Low complexity" evidence="2">
    <location>
        <begin position="611"/>
        <end position="627"/>
    </location>
</feature>
<feature type="compositionally biased region" description="Polar residues" evidence="2">
    <location>
        <begin position="541"/>
        <end position="559"/>
    </location>
</feature>
<organism evidence="3 4">
    <name type="scientific">Microdochium bolleyi</name>
    <dbReference type="NCBI Taxonomy" id="196109"/>
    <lineage>
        <taxon>Eukaryota</taxon>
        <taxon>Fungi</taxon>
        <taxon>Dikarya</taxon>
        <taxon>Ascomycota</taxon>
        <taxon>Pezizomycotina</taxon>
        <taxon>Sordariomycetes</taxon>
        <taxon>Xylariomycetidae</taxon>
        <taxon>Xylariales</taxon>
        <taxon>Microdochiaceae</taxon>
        <taxon>Microdochium</taxon>
    </lineage>
</organism>
<feature type="region of interest" description="Disordered" evidence="2">
    <location>
        <begin position="1"/>
        <end position="277"/>
    </location>
</feature>
<evidence type="ECO:0000313" key="4">
    <source>
        <dbReference type="Proteomes" id="UP000070501"/>
    </source>
</evidence>